<comment type="caution">
    <text evidence="1">The sequence shown here is derived from an EMBL/GenBank/DDBJ whole genome shotgun (WGS) entry which is preliminary data.</text>
</comment>
<dbReference type="AlphaFoldDB" id="A0A0S7Y5V6"/>
<dbReference type="CDD" id="cd03801">
    <property type="entry name" value="GT4_PimA-like"/>
    <property type="match status" value="1"/>
</dbReference>
<proteinExistence type="predicted"/>
<reference evidence="1 2" key="1">
    <citation type="journal article" date="2015" name="Microbiome">
        <title>Genomic resolution of linkages in carbon, nitrogen, and sulfur cycling among widespread estuary sediment bacteria.</title>
        <authorList>
            <person name="Baker B.J."/>
            <person name="Lazar C.S."/>
            <person name="Teske A.P."/>
            <person name="Dick G.J."/>
        </authorList>
    </citation>
    <scope>NUCLEOTIDE SEQUENCE [LARGE SCALE GENOMIC DNA]</scope>
    <source>
        <strain evidence="1">DG_54_3</strain>
    </source>
</reference>
<dbReference type="SUPFAM" id="SSF53756">
    <property type="entry name" value="UDP-Glycosyltransferase/glycogen phosphorylase"/>
    <property type="match status" value="1"/>
</dbReference>
<evidence type="ECO:0008006" key="3">
    <source>
        <dbReference type="Google" id="ProtNLM"/>
    </source>
</evidence>
<evidence type="ECO:0000313" key="1">
    <source>
        <dbReference type="EMBL" id="KPJ70056.1"/>
    </source>
</evidence>
<dbReference type="Pfam" id="PF13692">
    <property type="entry name" value="Glyco_trans_1_4"/>
    <property type="match status" value="1"/>
</dbReference>
<sequence length="414" mass="47378">MRILITCKEFPHSKVIGGPIIIYNRLKHLSKKHLVSLAAFCHPEEKKYVPSVESFCHDLKLVPFPPRRSLLRATWDFFTSPIPYYFLRGHGSSYMSQTIVEMVKKDRYDFAIAEYSVMGQFLHNNPDLPPVRRIMSVHECYYLARLKSYHQHRFGINKLREVLNLKGLKKYEFDMYRNVDKVLTLTHQGKDELLDISLDLDISVVPHGVDVEAFAFSPQPEEEHSIVFIGNYRHYPNVDAVLYFHENIWSRLKASLPAVKFYIVGQAPPLEITRLSEDTSIIVTGTVDDVIPYLRKGKVFICPVRLGGGFRGKILEAMALGRPVVSTSLGAEGIPALNGENIIIADEPENFAKGILDLISNTSLYQKIQINGRRLMEDKYAWEKGVAVLENILEEMMQYPPLNQIERGRQCKSP</sequence>
<organism evidence="1 2">
    <name type="scientific">candidate division WOR-1 bacterium DG_54_3</name>
    <dbReference type="NCBI Taxonomy" id="1703775"/>
    <lineage>
        <taxon>Bacteria</taxon>
        <taxon>Bacillati</taxon>
        <taxon>Saganbacteria</taxon>
    </lineage>
</organism>
<dbReference type="Proteomes" id="UP000051861">
    <property type="component" value="Unassembled WGS sequence"/>
</dbReference>
<evidence type="ECO:0000313" key="2">
    <source>
        <dbReference type="Proteomes" id="UP000051861"/>
    </source>
</evidence>
<dbReference type="EMBL" id="LIZX01000009">
    <property type="protein sequence ID" value="KPJ70056.1"/>
    <property type="molecule type" value="Genomic_DNA"/>
</dbReference>
<protein>
    <recommendedName>
        <fullName evidence="3">Glycosyltransferase subfamily 4-like N-terminal domain-containing protein</fullName>
    </recommendedName>
</protein>
<gene>
    <name evidence="1" type="ORF">AMJ44_01100</name>
</gene>
<name>A0A0S7Y5V6_UNCSA</name>
<accession>A0A0S7Y5V6</accession>
<dbReference type="Gene3D" id="3.40.50.2000">
    <property type="entry name" value="Glycogen Phosphorylase B"/>
    <property type="match status" value="2"/>
</dbReference>
<dbReference type="PANTHER" id="PTHR12526">
    <property type="entry name" value="GLYCOSYLTRANSFERASE"/>
    <property type="match status" value="1"/>
</dbReference>